<keyword evidence="14" id="KW-1185">Reference proteome</keyword>
<comment type="caution">
    <text evidence="13">The sequence shown here is derived from an EMBL/GenBank/DDBJ whole genome shotgun (WGS) entry which is preliminary data.</text>
</comment>
<evidence type="ECO:0000256" key="8">
    <source>
        <dbReference type="ARBA" id="ARBA00023145"/>
    </source>
</evidence>
<keyword evidence="4 9" id="KW-0645">Protease</keyword>
<dbReference type="PANTHER" id="PTHR43806">
    <property type="entry name" value="PEPTIDASE S8"/>
    <property type="match status" value="1"/>
</dbReference>
<reference evidence="13 14" key="1">
    <citation type="submission" date="2019-12" db="EMBL/GenBank/DDBJ databases">
        <authorList>
            <person name="Li J."/>
            <person name="Shi Y."/>
            <person name="Xu G."/>
            <person name="Xiao D."/>
            <person name="Ran X."/>
        </authorList>
    </citation>
    <scope>NUCLEOTIDE SEQUENCE [LARGE SCALE GENOMIC DNA]</scope>
    <source>
        <strain evidence="13 14">JCM 15915</strain>
    </source>
</reference>
<feature type="active site" description="Charge relay system" evidence="9">
    <location>
        <position position="316"/>
    </location>
</feature>
<evidence type="ECO:0000256" key="11">
    <source>
        <dbReference type="SAM" id="MobiDB-lite"/>
    </source>
</evidence>
<keyword evidence="3" id="KW-0964">Secreted</keyword>
<dbReference type="InterPro" id="IPR034176">
    <property type="entry name" value="Peptidases_S8_13"/>
</dbReference>
<dbReference type="EMBL" id="WOGT01000008">
    <property type="protein sequence ID" value="MUN55739.1"/>
    <property type="molecule type" value="Genomic_DNA"/>
</dbReference>
<dbReference type="PROSITE" id="PS00137">
    <property type="entry name" value="SUBTILASE_HIS"/>
    <property type="match status" value="1"/>
</dbReference>
<feature type="domain" description="Peptidase S8/S53" evidence="12">
    <location>
        <begin position="68"/>
        <end position="363"/>
    </location>
</feature>
<feature type="region of interest" description="Disordered" evidence="11">
    <location>
        <begin position="22"/>
        <end position="41"/>
    </location>
</feature>
<dbReference type="InterPro" id="IPR022398">
    <property type="entry name" value="Peptidase_S8_His-AS"/>
</dbReference>
<dbReference type="InterPro" id="IPR023827">
    <property type="entry name" value="Peptidase_S8_Asp-AS"/>
</dbReference>
<feature type="active site" description="Charge relay system" evidence="9">
    <location>
        <position position="137"/>
    </location>
</feature>
<feature type="compositionally biased region" description="Pro residues" evidence="11">
    <location>
        <begin position="382"/>
        <end position="396"/>
    </location>
</feature>
<dbReference type="FunFam" id="3.40.50.200:FF:000022">
    <property type="entry name" value="Extracellular protease"/>
    <property type="match status" value="1"/>
</dbReference>
<evidence type="ECO:0000256" key="6">
    <source>
        <dbReference type="ARBA" id="ARBA00022801"/>
    </source>
</evidence>
<keyword evidence="8" id="KW-0865">Zymogen</keyword>
<dbReference type="InterPro" id="IPR050131">
    <property type="entry name" value="Peptidase_S8_subtilisin-like"/>
</dbReference>
<name>A0A7K1LKP3_9MICC</name>
<gene>
    <name evidence="13" type="ORF">GMA10_11045</name>
</gene>
<dbReference type="InterPro" id="IPR000209">
    <property type="entry name" value="Peptidase_S8/S53_dom"/>
</dbReference>
<feature type="compositionally biased region" description="Basic and acidic residues" evidence="11">
    <location>
        <begin position="103"/>
        <end position="112"/>
    </location>
</feature>
<evidence type="ECO:0000256" key="10">
    <source>
        <dbReference type="RuleBase" id="RU003355"/>
    </source>
</evidence>
<dbReference type="Proteomes" id="UP000462152">
    <property type="component" value="Unassembled WGS sequence"/>
</dbReference>
<keyword evidence="5" id="KW-0732">Signal</keyword>
<accession>A0A7K1LKP3</accession>
<proteinExistence type="inferred from homology"/>
<dbReference type="InterPro" id="IPR015500">
    <property type="entry name" value="Peptidase_S8_subtilisin-rel"/>
</dbReference>
<evidence type="ECO:0000256" key="2">
    <source>
        <dbReference type="ARBA" id="ARBA00011073"/>
    </source>
</evidence>
<dbReference type="InterPro" id="IPR023828">
    <property type="entry name" value="Peptidase_S8_Ser-AS"/>
</dbReference>
<dbReference type="PANTHER" id="PTHR43806:SF11">
    <property type="entry name" value="CEREVISIN-RELATED"/>
    <property type="match status" value="1"/>
</dbReference>
<dbReference type="PRINTS" id="PR00723">
    <property type="entry name" value="SUBTILISIN"/>
</dbReference>
<dbReference type="Gene3D" id="3.40.50.200">
    <property type="entry name" value="Peptidase S8/S53 domain"/>
    <property type="match status" value="1"/>
</dbReference>
<protein>
    <submittedName>
        <fullName evidence="13">S8 family serine peptidase</fullName>
    </submittedName>
</protein>
<dbReference type="PROSITE" id="PS00138">
    <property type="entry name" value="SUBTILASE_SER"/>
    <property type="match status" value="1"/>
</dbReference>
<evidence type="ECO:0000256" key="3">
    <source>
        <dbReference type="ARBA" id="ARBA00022525"/>
    </source>
</evidence>
<dbReference type="SUPFAM" id="SSF52743">
    <property type="entry name" value="Subtilisin-like"/>
    <property type="match status" value="1"/>
</dbReference>
<keyword evidence="7 9" id="KW-0720">Serine protease</keyword>
<evidence type="ECO:0000259" key="12">
    <source>
        <dbReference type="Pfam" id="PF00082"/>
    </source>
</evidence>
<dbReference type="CDD" id="cd07496">
    <property type="entry name" value="Peptidases_S8_13"/>
    <property type="match status" value="1"/>
</dbReference>
<comment type="similarity">
    <text evidence="2 9 10">Belongs to the peptidase S8 family.</text>
</comment>
<evidence type="ECO:0000256" key="5">
    <source>
        <dbReference type="ARBA" id="ARBA00022729"/>
    </source>
</evidence>
<feature type="region of interest" description="Disordered" evidence="11">
    <location>
        <begin position="103"/>
        <end position="135"/>
    </location>
</feature>
<dbReference type="AlphaFoldDB" id="A0A7K1LKP3"/>
<dbReference type="GO" id="GO:0005576">
    <property type="term" value="C:extracellular region"/>
    <property type="evidence" value="ECO:0007669"/>
    <property type="project" value="UniProtKB-SubCell"/>
</dbReference>
<keyword evidence="6 9" id="KW-0378">Hydrolase</keyword>
<evidence type="ECO:0000313" key="14">
    <source>
        <dbReference type="Proteomes" id="UP000462152"/>
    </source>
</evidence>
<evidence type="ECO:0000256" key="4">
    <source>
        <dbReference type="ARBA" id="ARBA00022670"/>
    </source>
</evidence>
<comment type="subcellular location">
    <subcellularLocation>
        <location evidence="1">Secreted</location>
    </subcellularLocation>
</comment>
<sequence length="430" mass="44897">MEKLAQSDTVDYVEPDALVTIADERTGEAPKDDDDKLADPNDTMYSSLWGLHGQWGAHVPDAWKTAQGKDTTVAVLDTGITKHPDLEANLIPGYDFISREEAARDGNGRDADPQDEGDWFGPRECGDNDRKAKSSWHGTHVAGTIAAVGNNEQGVIGVAPEAKIQPVRVLGKCGGSTSDIADAIVWASGGDVPGVPKNQTPAQVINMSLGGRHQCGRAAQNAIDGAVARGTTVVVSAGNSKADAAEFFPASCKNVVTVAASDSHGKIAPYSNFGNVVDVAAPGGDTRERGGGILSTLNTGATTPEEPTYVSYQGTSMAAPHVSGAAALLKSVDPGLTPARIEEVLKEKAVPLDQSCEGVCGAGLINAAASVAAVAPVEATPDPAPAPTPTPTPTPDPVESKPSTVKPTWRQWWKNNWKAFQGNRHWHRRG</sequence>
<organism evidence="13 14">
    <name type="scientific">Rothia koreensis</name>
    <dbReference type="NCBI Taxonomy" id="592378"/>
    <lineage>
        <taxon>Bacteria</taxon>
        <taxon>Bacillati</taxon>
        <taxon>Actinomycetota</taxon>
        <taxon>Actinomycetes</taxon>
        <taxon>Micrococcales</taxon>
        <taxon>Micrococcaceae</taxon>
        <taxon>Rothia</taxon>
    </lineage>
</organism>
<dbReference type="Pfam" id="PF00082">
    <property type="entry name" value="Peptidase_S8"/>
    <property type="match status" value="1"/>
</dbReference>
<feature type="compositionally biased region" description="Basic and acidic residues" evidence="11">
    <location>
        <begin position="22"/>
        <end position="39"/>
    </location>
</feature>
<dbReference type="GO" id="GO:0004252">
    <property type="term" value="F:serine-type endopeptidase activity"/>
    <property type="evidence" value="ECO:0007669"/>
    <property type="project" value="UniProtKB-UniRule"/>
</dbReference>
<feature type="active site" description="Charge relay system" evidence="9">
    <location>
        <position position="77"/>
    </location>
</feature>
<dbReference type="InterPro" id="IPR036852">
    <property type="entry name" value="Peptidase_S8/S53_dom_sf"/>
</dbReference>
<dbReference type="PROSITE" id="PS51892">
    <property type="entry name" value="SUBTILASE"/>
    <property type="match status" value="1"/>
</dbReference>
<feature type="region of interest" description="Disordered" evidence="11">
    <location>
        <begin position="379"/>
        <end position="406"/>
    </location>
</feature>
<evidence type="ECO:0000256" key="1">
    <source>
        <dbReference type="ARBA" id="ARBA00004613"/>
    </source>
</evidence>
<dbReference type="OrthoDB" id="9790784at2"/>
<evidence type="ECO:0000256" key="9">
    <source>
        <dbReference type="PROSITE-ProRule" id="PRU01240"/>
    </source>
</evidence>
<dbReference type="GO" id="GO:0006508">
    <property type="term" value="P:proteolysis"/>
    <property type="evidence" value="ECO:0007669"/>
    <property type="project" value="UniProtKB-KW"/>
</dbReference>
<evidence type="ECO:0000256" key="7">
    <source>
        <dbReference type="ARBA" id="ARBA00022825"/>
    </source>
</evidence>
<evidence type="ECO:0000313" key="13">
    <source>
        <dbReference type="EMBL" id="MUN55739.1"/>
    </source>
</evidence>
<dbReference type="PROSITE" id="PS00136">
    <property type="entry name" value="SUBTILASE_ASP"/>
    <property type="match status" value="1"/>
</dbReference>